<protein>
    <submittedName>
        <fullName evidence="1">Uncharacterized protein</fullName>
    </submittedName>
</protein>
<gene>
    <name evidence="1" type="ORF">KC01_LOCUS26328</name>
</gene>
<dbReference type="Proteomes" id="UP001497482">
    <property type="component" value="Chromosome 22"/>
</dbReference>
<reference evidence="1 2" key="1">
    <citation type="submission" date="2024-04" db="EMBL/GenBank/DDBJ databases">
        <authorList>
            <person name="Waldvogel A.-M."/>
            <person name="Schoenle A."/>
        </authorList>
    </citation>
    <scope>NUCLEOTIDE SEQUENCE [LARGE SCALE GENOMIC DNA]</scope>
</reference>
<proteinExistence type="predicted"/>
<sequence>MGGGFIALNKNAELSLFRYPQRHRTLPPGAQDSHQPGDSALLPAYGLSAYLTFQQTAWELDTASSPTIRLDA</sequence>
<organism evidence="1 2">
    <name type="scientific">Knipowitschia caucasica</name>
    <name type="common">Caucasian dwarf goby</name>
    <name type="synonym">Pomatoschistus caucasicus</name>
    <dbReference type="NCBI Taxonomy" id="637954"/>
    <lineage>
        <taxon>Eukaryota</taxon>
        <taxon>Metazoa</taxon>
        <taxon>Chordata</taxon>
        <taxon>Craniata</taxon>
        <taxon>Vertebrata</taxon>
        <taxon>Euteleostomi</taxon>
        <taxon>Actinopterygii</taxon>
        <taxon>Neopterygii</taxon>
        <taxon>Teleostei</taxon>
        <taxon>Neoteleostei</taxon>
        <taxon>Acanthomorphata</taxon>
        <taxon>Gobiaria</taxon>
        <taxon>Gobiiformes</taxon>
        <taxon>Gobioidei</taxon>
        <taxon>Gobiidae</taxon>
        <taxon>Gobiinae</taxon>
        <taxon>Knipowitschia</taxon>
    </lineage>
</organism>
<evidence type="ECO:0000313" key="1">
    <source>
        <dbReference type="EMBL" id="CAL1597846.1"/>
    </source>
</evidence>
<name>A0AAV2L8M4_KNICA</name>
<evidence type="ECO:0000313" key="2">
    <source>
        <dbReference type="Proteomes" id="UP001497482"/>
    </source>
</evidence>
<keyword evidence="2" id="KW-1185">Reference proteome</keyword>
<accession>A0AAV2L8M4</accession>
<dbReference type="EMBL" id="OZ035844">
    <property type="protein sequence ID" value="CAL1597846.1"/>
    <property type="molecule type" value="Genomic_DNA"/>
</dbReference>
<dbReference type="AlphaFoldDB" id="A0AAV2L8M4"/>